<evidence type="ECO:0000259" key="6">
    <source>
        <dbReference type="Pfam" id="PF13886"/>
    </source>
</evidence>
<evidence type="ECO:0000256" key="2">
    <source>
        <dbReference type="ARBA" id="ARBA00022692"/>
    </source>
</evidence>
<keyword evidence="2 5" id="KW-0812">Transmembrane</keyword>
<dbReference type="AlphaFoldDB" id="A0A8T2MZ89"/>
<comment type="caution">
    <text evidence="7">The sequence shown here is derived from an EMBL/GenBank/DDBJ whole genome shotgun (WGS) entry which is preliminary data.</text>
</comment>
<feature type="transmembrane region" description="Helical" evidence="5">
    <location>
        <begin position="276"/>
        <end position="297"/>
    </location>
</feature>
<reference evidence="7" key="1">
    <citation type="thesis" date="2021" institute="BYU ScholarsArchive" country="Provo, UT, USA">
        <title>Applications of and Algorithms for Genome Assembly and Genomic Analyses with an Emphasis on Marine Teleosts.</title>
        <authorList>
            <person name="Pickett B.D."/>
        </authorList>
    </citation>
    <scope>NUCLEOTIDE SEQUENCE</scope>
    <source>
        <strain evidence="7">HI-2016</strain>
    </source>
</reference>
<gene>
    <name evidence="7" type="ORF">JZ751_014390</name>
</gene>
<feature type="transmembrane region" description="Helical" evidence="5">
    <location>
        <begin position="341"/>
        <end position="365"/>
    </location>
</feature>
<dbReference type="GO" id="GO:0043069">
    <property type="term" value="P:negative regulation of programmed cell death"/>
    <property type="evidence" value="ECO:0007669"/>
    <property type="project" value="TreeGrafter"/>
</dbReference>
<dbReference type="PANTHER" id="PTHR15937">
    <property type="entry name" value="TRANSMEMBRANE 7 SUPERFAMILY MEMBER 3"/>
    <property type="match status" value="1"/>
</dbReference>
<proteinExistence type="predicted"/>
<dbReference type="GO" id="GO:0005886">
    <property type="term" value="C:plasma membrane"/>
    <property type="evidence" value="ECO:0007669"/>
    <property type="project" value="TreeGrafter"/>
</dbReference>
<keyword evidence="8" id="KW-1185">Reference proteome</keyword>
<evidence type="ECO:0000256" key="5">
    <source>
        <dbReference type="SAM" id="Phobius"/>
    </source>
</evidence>
<feature type="transmembrane region" description="Helical" evidence="5">
    <location>
        <begin position="309"/>
        <end position="329"/>
    </location>
</feature>
<dbReference type="InterPro" id="IPR025256">
    <property type="entry name" value="TM7S3/TM198-like_dom"/>
</dbReference>
<dbReference type="PANTHER" id="PTHR15937:SF3">
    <property type="entry name" value="TRANSMEMBRANE 7 SUPERFAMILY MEMBER 3"/>
    <property type="match status" value="1"/>
</dbReference>
<feature type="non-terminal residue" evidence="7">
    <location>
        <position position="1"/>
    </location>
</feature>
<feature type="non-terminal residue" evidence="7">
    <location>
        <position position="620"/>
    </location>
</feature>
<evidence type="ECO:0000256" key="3">
    <source>
        <dbReference type="ARBA" id="ARBA00022989"/>
    </source>
</evidence>
<dbReference type="Proteomes" id="UP000824540">
    <property type="component" value="Unassembled WGS sequence"/>
</dbReference>
<evidence type="ECO:0000256" key="4">
    <source>
        <dbReference type="ARBA" id="ARBA00023136"/>
    </source>
</evidence>
<evidence type="ECO:0000313" key="8">
    <source>
        <dbReference type="Proteomes" id="UP000824540"/>
    </source>
</evidence>
<feature type="domain" description="TM7S3/TM198-like" evidence="6">
    <location>
        <begin position="218"/>
        <end position="406"/>
    </location>
</feature>
<keyword evidence="3 5" id="KW-1133">Transmembrane helix</keyword>
<evidence type="ECO:0000313" key="7">
    <source>
        <dbReference type="EMBL" id="KAG9332906.1"/>
    </source>
</evidence>
<protein>
    <recommendedName>
        <fullName evidence="6">TM7S3/TM198-like domain-containing protein</fullName>
    </recommendedName>
</protein>
<sequence>RVVFSLGTFQNVTVPRNSTVQALVSRIPRDITHITLQFHTQHRNATLSYTQIPSLSSSHTSVDSGLLSPLQPQQTSLTWYLLSPDGDPVGGTGVILPYRSTVDSLSFIIKGATPPACDIAQLRLQYELYQYSLPTGDLSEGTLLHHIQVAANALSMRDHGTKLLTLSAAEGTSLSFSSVPGQGVIYSIIVRDVVLNTSASYIPAHTYSCSFSSTLDGCLTMELFCMGFVFAAFVFFILITRTTVLDYNMRLALTSVMGVVGGVLLVLSWWRFGSVMACVVVVGLILGFLVAAIIFYTPLGDLKVFRSGIVFWVTFSCIVLLVPLLFVRWPREGNILACGVAGAYAVVLAVNAYVYTSLSYIALDIMKRFLNTNFSRELISVPLHDIDFGMMTVWVVLGVSGIVLQLCRERSRPFFPPSPYLMWRQARERRKTNVLDPSHHVPPLPGRVRAKLQGIFQKNEPAEEQTPLLLLRSALVTRPDSEVVSDVSSFFSSRKASRLMPSSSRRPLFSSCAVRHVSEHDQNERDLTVNALYPSHFCWMTPMVNALYPPHFCWMSPMFSDDHRVIPLTGHQQSEDLLPLSNLSVLLLDSHDQGGSRSVAGSPVQLLDLFLVLPGPREIT</sequence>
<dbReference type="Pfam" id="PF25992">
    <property type="entry name" value="Ig_TM7SF3_N"/>
    <property type="match status" value="2"/>
</dbReference>
<evidence type="ECO:0000256" key="1">
    <source>
        <dbReference type="ARBA" id="ARBA00004141"/>
    </source>
</evidence>
<dbReference type="InterPro" id="IPR042502">
    <property type="entry name" value="TM7SF3"/>
</dbReference>
<accession>A0A8T2MZ89</accession>
<feature type="transmembrane region" description="Helical" evidence="5">
    <location>
        <begin position="219"/>
        <end position="239"/>
    </location>
</feature>
<comment type="subcellular location">
    <subcellularLocation>
        <location evidence="1">Membrane</location>
        <topology evidence="1">Multi-pass membrane protein</topology>
    </subcellularLocation>
</comment>
<dbReference type="EMBL" id="JAFBMS010000231">
    <property type="protein sequence ID" value="KAG9332906.1"/>
    <property type="molecule type" value="Genomic_DNA"/>
</dbReference>
<keyword evidence="4 5" id="KW-0472">Membrane</keyword>
<dbReference type="Pfam" id="PF13886">
    <property type="entry name" value="TM7S3_TM198"/>
    <property type="match status" value="1"/>
</dbReference>
<feature type="transmembrane region" description="Helical" evidence="5">
    <location>
        <begin position="251"/>
        <end position="270"/>
    </location>
</feature>
<dbReference type="OrthoDB" id="5967337at2759"/>
<organism evidence="7 8">
    <name type="scientific">Albula glossodonta</name>
    <name type="common">roundjaw bonefish</name>
    <dbReference type="NCBI Taxonomy" id="121402"/>
    <lineage>
        <taxon>Eukaryota</taxon>
        <taxon>Metazoa</taxon>
        <taxon>Chordata</taxon>
        <taxon>Craniata</taxon>
        <taxon>Vertebrata</taxon>
        <taxon>Euteleostomi</taxon>
        <taxon>Actinopterygii</taxon>
        <taxon>Neopterygii</taxon>
        <taxon>Teleostei</taxon>
        <taxon>Albuliformes</taxon>
        <taxon>Albulidae</taxon>
        <taxon>Albula</taxon>
    </lineage>
</organism>
<name>A0A8T2MZ89_9TELE</name>